<dbReference type="EMBL" id="JBCNJP010011848">
    <property type="protein sequence ID" value="KAK9048517.1"/>
    <property type="molecule type" value="Genomic_DNA"/>
</dbReference>
<keyword evidence="2" id="KW-1185">Reference proteome</keyword>
<proteinExistence type="predicted"/>
<evidence type="ECO:0000313" key="2">
    <source>
        <dbReference type="Proteomes" id="UP001408789"/>
    </source>
</evidence>
<dbReference type="Proteomes" id="UP001408789">
    <property type="component" value="Unassembled WGS sequence"/>
</dbReference>
<dbReference type="PANTHER" id="PTHR34835">
    <property type="entry name" value="OS07G0283600 PROTEIN-RELATED"/>
    <property type="match status" value="1"/>
</dbReference>
<accession>A0AAP0C7Q7</accession>
<evidence type="ECO:0000313" key="1">
    <source>
        <dbReference type="EMBL" id="KAK9048517.1"/>
    </source>
</evidence>
<organism evidence="1 2">
    <name type="scientific">Deinandra increscens subsp. villosa</name>
    <dbReference type="NCBI Taxonomy" id="3103831"/>
    <lineage>
        <taxon>Eukaryota</taxon>
        <taxon>Viridiplantae</taxon>
        <taxon>Streptophyta</taxon>
        <taxon>Embryophyta</taxon>
        <taxon>Tracheophyta</taxon>
        <taxon>Spermatophyta</taxon>
        <taxon>Magnoliopsida</taxon>
        <taxon>eudicotyledons</taxon>
        <taxon>Gunneridae</taxon>
        <taxon>Pentapetalae</taxon>
        <taxon>asterids</taxon>
        <taxon>campanulids</taxon>
        <taxon>Asterales</taxon>
        <taxon>Asteraceae</taxon>
        <taxon>Asteroideae</taxon>
        <taxon>Heliantheae alliance</taxon>
        <taxon>Madieae</taxon>
        <taxon>Madiinae</taxon>
        <taxon>Deinandra</taxon>
    </lineage>
</organism>
<sequence length="291" mass="33573">MSETRTNTSEDDITSDDPDRSEILHRCSLYSLFLVVVHVGSIFKPKQREAVRQIGFAKMLQFQVDSIPENLGLYVVDKFNQENMELDLGGRKIKVDAKLIHKLLGIPNFGLELAILDQESEQKLDDKNLEAPIMEWKMRYKDTITPRMIEFEIRTSKDDDSFNFKLDFIMLFLSTMVTTDCNGTCKLSILHQLSAEVNFSEINWCKYVVDCMKKCKDEWATEFKGTVAILTLLYVESITCEVMRRDRRLPPITFWNGTWLKYREDFEIAKGGFGQGELVVMAEDEDLAGTT</sequence>
<dbReference type="PANTHER" id="PTHR34835:SF34">
    <property type="entry name" value="OS08G0555500 PROTEIN"/>
    <property type="match status" value="1"/>
</dbReference>
<reference evidence="1 2" key="1">
    <citation type="submission" date="2024-04" db="EMBL/GenBank/DDBJ databases">
        <title>The reference genome of an endangered Asteraceae, Deinandra increscens subsp. villosa, native to the Central Coast of California.</title>
        <authorList>
            <person name="Guilliams M."/>
            <person name="Hasenstab-Lehman K."/>
            <person name="Meyer R."/>
            <person name="Mcevoy S."/>
        </authorList>
    </citation>
    <scope>NUCLEOTIDE SEQUENCE [LARGE SCALE GENOMIC DNA]</scope>
    <source>
        <tissue evidence="1">Leaf</tissue>
    </source>
</reference>
<gene>
    <name evidence="1" type="ORF">SSX86_032518</name>
</gene>
<name>A0AAP0C7Q7_9ASTR</name>
<protein>
    <submittedName>
        <fullName evidence="1">Uncharacterized protein</fullName>
    </submittedName>
</protein>
<dbReference type="AlphaFoldDB" id="A0AAP0C7Q7"/>
<comment type="caution">
    <text evidence="1">The sequence shown here is derived from an EMBL/GenBank/DDBJ whole genome shotgun (WGS) entry which is preliminary data.</text>
</comment>